<dbReference type="CDD" id="cd00082">
    <property type="entry name" value="HisKA"/>
    <property type="match status" value="1"/>
</dbReference>
<dbReference type="GO" id="GO:0006355">
    <property type="term" value="P:regulation of DNA-templated transcription"/>
    <property type="evidence" value="ECO:0007669"/>
    <property type="project" value="InterPro"/>
</dbReference>
<dbReference type="SMART" id="SM00387">
    <property type="entry name" value="HATPase_c"/>
    <property type="match status" value="1"/>
</dbReference>
<dbReference type="Pfam" id="PF01590">
    <property type="entry name" value="GAF"/>
    <property type="match status" value="2"/>
</dbReference>
<keyword evidence="9" id="KW-0902">Two-component regulatory system</keyword>
<gene>
    <name evidence="12" type="ORF">HJG54_26890</name>
</gene>
<proteinExistence type="inferred from homology"/>
<dbReference type="InterPro" id="IPR016132">
    <property type="entry name" value="Phyto_chromo_attachment"/>
</dbReference>
<dbReference type="SMART" id="SM00065">
    <property type="entry name" value="GAF"/>
    <property type="match status" value="3"/>
</dbReference>
<dbReference type="Gene3D" id="3.30.450.40">
    <property type="match status" value="3"/>
</dbReference>
<dbReference type="InterPro" id="IPR003661">
    <property type="entry name" value="HisK_dim/P_dom"/>
</dbReference>
<evidence type="ECO:0000256" key="7">
    <source>
        <dbReference type="ARBA" id="ARBA00022777"/>
    </source>
</evidence>
<dbReference type="EC" id="2.7.13.3" evidence="3"/>
<dbReference type="InterPro" id="IPR004358">
    <property type="entry name" value="Sig_transdc_His_kin-like_C"/>
</dbReference>
<dbReference type="PROSITE" id="PS50109">
    <property type="entry name" value="HIS_KIN"/>
    <property type="match status" value="1"/>
</dbReference>
<dbReference type="AlphaFoldDB" id="A0AA96WPH5"/>
<comment type="similarity">
    <text evidence="2">In the N-terminal section; belongs to the phytochrome family.</text>
</comment>
<dbReference type="EMBL" id="CP053586">
    <property type="protein sequence ID" value="WNZ26096.1"/>
    <property type="molecule type" value="Genomic_DNA"/>
</dbReference>
<dbReference type="SUPFAM" id="SSF55781">
    <property type="entry name" value="GAF domain-like"/>
    <property type="match status" value="3"/>
</dbReference>
<dbReference type="InterPro" id="IPR013515">
    <property type="entry name" value="Phytochrome_cen-reg"/>
</dbReference>
<dbReference type="Gene3D" id="3.30.565.10">
    <property type="entry name" value="Histidine kinase-like ATPase, C-terminal domain"/>
    <property type="match status" value="1"/>
</dbReference>
<dbReference type="PRINTS" id="PR00344">
    <property type="entry name" value="BCTRLSENSOR"/>
</dbReference>
<evidence type="ECO:0000313" key="12">
    <source>
        <dbReference type="EMBL" id="WNZ26096.1"/>
    </source>
</evidence>
<dbReference type="Pfam" id="PF02518">
    <property type="entry name" value="HATPase_c"/>
    <property type="match status" value="1"/>
</dbReference>
<feature type="domain" description="Phytochrome chromophore attachment site" evidence="10">
    <location>
        <begin position="23"/>
        <end position="176"/>
    </location>
</feature>
<organism evidence="12">
    <name type="scientific">Leptolyngbya sp. NK1-12</name>
    <dbReference type="NCBI Taxonomy" id="2547451"/>
    <lineage>
        <taxon>Bacteria</taxon>
        <taxon>Bacillati</taxon>
        <taxon>Cyanobacteriota</taxon>
        <taxon>Cyanophyceae</taxon>
        <taxon>Leptolyngbyales</taxon>
        <taxon>Leptolyngbyaceae</taxon>
        <taxon>Leptolyngbya group</taxon>
        <taxon>Leptolyngbya</taxon>
    </lineage>
</organism>
<dbReference type="SUPFAM" id="SSF47384">
    <property type="entry name" value="Homodimeric domain of signal transducing histidine kinase"/>
    <property type="match status" value="1"/>
</dbReference>
<evidence type="ECO:0000259" key="10">
    <source>
        <dbReference type="PROSITE" id="PS50046"/>
    </source>
</evidence>
<name>A0AA96WPH5_9CYAN</name>
<evidence type="ECO:0000256" key="5">
    <source>
        <dbReference type="ARBA" id="ARBA00022679"/>
    </source>
</evidence>
<dbReference type="GO" id="GO:0000155">
    <property type="term" value="F:phosphorelay sensor kinase activity"/>
    <property type="evidence" value="ECO:0007669"/>
    <property type="project" value="InterPro"/>
</dbReference>
<dbReference type="RefSeq" id="WP_316432287.1">
    <property type="nucleotide sequence ID" value="NZ_CP053586.1"/>
</dbReference>
<dbReference type="GO" id="GO:0009584">
    <property type="term" value="P:detection of visible light"/>
    <property type="evidence" value="ECO:0007669"/>
    <property type="project" value="InterPro"/>
</dbReference>
<dbReference type="Gene3D" id="1.10.287.130">
    <property type="match status" value="1"/>
</dbReference>
<dbReference type="InterPro" id="IPR005467">
    <property type="entry name" value="His_kinase_dom"/>
</dbReference>
<dbReference type="InterPro" id="IPR003018">
    <property type="entry name" value="GAF"/>
</dbReference>
<dbReference type="Pfam" id="PF00360">
    <property type="entry name" value="PHY"/>
    <property type="match status" value="1"/>
</dbReference>
<keyword evidence="4" id="KW-0597">Phosphoprotein</keyword>
<dbReference type="InterPro" id="IPR003594">
    <property type="entry name" value="HATPase_dom"/>
</dbReference>
<accession>A0AA96WPH5</accession>
<dbReference type="SMART" id="SM00388">
    <property type="entry name" value="HisKA"/>
    <property type="match status" value="1"/>
</dbReference>
<feature type="domain" description="Phytochrome chromophore attachment site" evidence="10">
    <location>
        <begin position="432"/>
        <end position="571"/>
    </location>
</feature>
<dbReference type="InterPro" id="IPR036097">
    <property type="entry name" value="HisK_dim/P_sf"/>
</dbReference>
<evidence type="ECO:0000256" key="6">
    <source>
        <dbReference type="ARBA" id="ARBA00022741"/>
    </source>
</evidence>
<sequence>MQQTLEQDRLLHRITSQIRQSLNLEEILNTTATEVRLFLDTDRVKIYQFYSDGHGQVIAESIHQNRLPSLLGLHFPADDIPPQARELFLTARQRSIVNLETQQIGLSCAEQHASDIRYRPVDPCHIEYLRAMGVQSSVVVPILQAEQLWGLLVSHNVKPRSVTEAELQFLQSVVNQLEIAITQATLVKQIQQQVEHEAKVNRISRLLHADPRIQLQHALAETTTVLQGTAGRLYLLKGNDAPEVYTIGEQPAFLDSNRPLEQHYLWQSYLKGDSDQTAWTVKDLYQEPAFRTLTSVFQATSIRGLLVIPLHYGQQCLGCLTVFRPAIETETLWAGQFDPDRRQTMPRDSFLAWRELKGGQTQPWTETDLKLAQALGEHFSMAVQQYYLYHQVQSLNAGLERQVQERTATLQQAIDRQKALASVVAKIRASLDLTFIFQATVREVRQLLNADRVAIFCFEPNSNWEIGEFIAEDVLPEFMPVLGFRVQDYCFSQNHALHYHQGQLQAIADLEATNLASCHMQALHKLQIKASLVIPLLESDYLWGLLCIHHCEHPHQWTDSEIEFAQQIAAQLGVALQQAKLLTQTQQQAEQLAQALHDLQSTQSQLVQTEKMSSLGQLVAGIAHEINNPVNFIYGNLDYAQTYAESLLRVIALYQLHYPEQHPEIQAALEAIDFDFLTTDFSKILTSMKIGADRIRQIVQSLRNFSRLDQAERKPVDLHEGIDSTLLILQHRLKANGRSPGIDIIKDYSELPLIECYAGQLNQVFMNILSNAIDALESRDEKRTPEAMQHQPSWIKIRTALIHNASGQKCVMISISDNGAGIPETVQSRIFDPFFTTKPVGRGTGLGLAISYQVITEKHGGTLQCHSQPGQGTEFRIELPISYS</sequence>
<keyword evidence="8" id="KW-0067">ATP-binding</keyword>
<feature type="domain" description="Histidine kinase" evidence="11">
    <location>
        <begin position="621"/>
        <end position="883"/>
    </location>
</feature>
<evidence type="ECO:0000256" key="3">
    <source>
        <dbReference type="ARBA" id="ARBA00012438"/>
    </source>
</evidence>
<keyword evidence="6" id="KW-0547">Nucleotide-binding</keyword>
<evidence type="ECO:0000256" key="8">
    <source>
        <dbReference type="ARBA" id="ARBA00022840"/>
    </source>
</evidence>
<dbReference type="GO" id="GO:0005524">
    <property type="term" value="F:ATP binding"/>
    <property type="evidence" value="ECO:0007669"/>
    <property type="project" value="UniProtKB-KW"/>
</dbReference>
<dbReference type="SUPFAM" id="SSF55874">
    <property type="entry name" value="ATPase domain of HSP90 chaperone/DNA topoisomerase II/histidine kinase"/>
    <property type="match status" value="1"/>
</dbReference>
<dbReference type="PANTHER" id="PTHR43065">
    <property type="entry name" value="SENSOR HISTIDINE KINASE"/>
    <property type="match status" value="1"/>
</dbReference>
<evidence type="ECO:0000256" key="1">
    <source>
        <dbReference type="ARBA" id="ARBA00000085"/>
    </source>
</evidence>
<evidence type="ECO:0000259" key="11">
    <source>
        <dbReference type="PROSITE" id="PS50109"/>
    </source>
</evidence>
<reference evidence="12" key="1">
    <citation type="submission" date="2020-05" db="EMBL/GenBank/DDBJ databases">
        <authorList>
            <person name="Zhu T."/>
            <person name="Keshari N."/>
            <person name="Lu X."/>
        </authorList>
    </citation>
    <scope>NUCLEOTIDE SEQUENCE</scope>
    <source>
        <strain evidence="12">NK1-12</strain>
    </source>
</reference>
<dbReference type="InterPro" id="IPR036890">
    <property type="entry name" value="HATPase_C_sf"/>
</dbReference>
<evidence type="ECO:0000256" key="4">
    <source>
        <dbReference type="ARBA" id="ARBA00022553"/>
    </source>
</evidence>
<dbReference type="PANTHER" id="PTHR43065:SF10">
    <property type="entry name" value="PEROXIDE STRESS-ACTIVATED HISTIDINE KINASE MAK3"/>
    <property type="match status" value="1"/>
</dbReference>
<dbReference type="InterPro" id="IPR029016">
    <property type="entry name" value="GAF-like_dom_sf"/>
</dbReference>
<dbReference type="PROSITE" id="PS50046">
    <property type="entry name" value="PHYTOCHROME_2"/>
    <property type="match status" value="2"/>
</dbReference>
<keyword evidence="5" id="KW-0808">Transferase</keyword>
<evidence type="ECO:0000256" key="9">
    <source>
        <dbReference type="ARBA" id="ARBA00023012"/>
    </source>
</evidence>
<protein>
    <recommendedName>
        <fullName evidence="3">histidine kinase</fullName>
        <ecNumber evidence="3">2.7.13.3</ecNumber>
    </recommendedName>
</protein>
<comment type="catalytic activity">
    <reaction evidence="1">
        <text>ATP + protein L-histidine = ADP + protein N-phospho-L-histidine.</text>
        <dbReference type="EC" id="2.7.13.3"/>
    </reaction>
</comment>
<evidence type="ECO:0000256" key="2">
    <source>
        <dbReference type="ARBA" id="ARBA00006402"/>
    </source>
</evidence>
<keyword evidence="7" id="KW-0418">Kinase</keyword>